<accession>A0A2R7Y1T2</accession>
<name>A0A2R7Y1T2_9ARCH</name>
<reference evidence="2 3" key="1">
    <citation type="submission" date="2017-04" db="EMBL/GenBank/DDBJ databases">
        <title>Draft Aigarchaeota genome from a New Zealand hot spring.</title>
        <authorList>
            <person name="Reysenbach A.-L."/>
            <person name="Donaho J.A."/>
            <person name="Gerhart J."/>
            <person name="Kelley J.F."/>
            <person name="Kouba K."/>
            <person name="Podar M."/>
            <person name="Stott M."/>
        </authorList>
    </citation>
    <scope>NUCLEOTIDE SEQUENCE [LARGE SCALE GENOMIC DNA]</scope>
    <source>
        <strain evidence="2">NZ13_MG1</strain>
    </source>
</reference>
<dbReference type="AlphaFoldDB" id="A0A2R7Y1T2"/>
<organism evidence="2 3">
    <name type="scientific">Candidatus Terraquivivens tikiterensis</name>
    <dbReference type="NCBI Taxonomy" id="1980982"/>
    <lineage>
        <taxon>Archaea</taxon>
        <taxon>Nitrososphaerota</taxon>
        <taxon>Candidatus Wolframiiraptoraceae</taxon>
        <taxon>Candidatus Terraquivivens</taxon>
    </lineage>
</organism>
<dbReference type="Pfam" id="PF04289">
    <property type="entry name" value="DUF447_N"/>
    <property type="match status" value="1"/>
</dbReference>
<evidence type="ECO:0000259" key="1">
    <source>
        <dbReference type="Pfam" id="PF04289"/>
    </source>
</evidence>
<proteinExistence type="predicted"/>
<dbReference type="Gene3D" id="1.20.58.290">
    <property type="entry name" value="Hypothetical membrane protein ta0354_69_121"/>
    <property type="match status" value="1"/>
</dbReference>
<gene>
    <name evidence="2" type="ORF">B9J98_06470</name>
</gene>
<evidence type="ECO:0000313" key="3">
    <source>
        <dbReference type="Proteomes" id="UP000244066"/>
    </source>
</evidence>
<evidence type="ECO:0000313" key="2">
    <source>
        <dbReference type="EMBL" id="PUA31399.1"/>
    </source>
</evidence>
<feature type="domain" description="DUF447" evidence="1">
    <location>
        <begin position="25"/>
        <end position="137"/>
    </location>
</feature>
<dbReference type="InterPro" id="IPR007386">
    <property type="entry name" value="DUF447_N"/>
</dbReference>
<dbReference type="EMBL" id="NDWU01000018">
    <property type="protein sequence ID" value="PUA31399.1"/>
    <property type="molecule type" value="Genomic_DNA"/>
</dbReference>
<comment type="caution">
    <text evidence="2">The sequence shown here is derived from an EMBL/GenBank/DDBJ whole genome shotgun (WGS) entry which is preliminary data.</text>
</comment>
<dbReference type="Gene3D" id="2.30.110.10">
    <property type="entry name" value="Electron Transport, Fmn-binding Protein, Chain A"/>
    <property type="match status" value="1"/>
</dbReference>
<dbReference type="SUPFAM" id="SSF50475">
    <property type="entry name" value="FMN-binding split barrel"/>
    <property type="match status" value="1"/>
</dbReference>
<dbReference type="InterPro" id="IPR012349">
    <property type="entry name" value="Split_barrel_FMN-bd"/>
</dbReference>
<sequence>MSDAYTEGSLEEFVERNRIVPNVVYECILTTGAGEETNAAPMGVVFKNGTVVLRPFKTTRSYKLLMRFPYGVLNFTDDVEVFYAATFGKEGCLNELLTASMSVPAPSLANVYAKLEFVVGRVEGEDGERVTLSCNVLRAFWKRRDARPYTRAEHAVIESLIHATRIKFFLEHGMMQEAMQLALLVKHYNALVSRIAPKTVYSSVMDRIMGLISGWGLPRLFPSPSELQEYQERVNCDDEHEDYSAVGRKYLAP</sequence>
<protein>
    <recommendedName>
        <fullName evidence="1">DUF447 domain-containing protein</fullName>
    </recommendedName>
</protein>
<dbReference type="Proteomes" id="UP000244066">
    <property type="component" value="Unassembled WGS sequence"/>
</dbReference>